<comment type="caution">
    <text evidence="3">The sequence shown here is derived from an EMBL/GenBank/DDBJ whole genome shotgun (WGS) entry which is preliminary data.</text>
</comment>
<dbReference type="AlphaFoldDB" id="A0A8S8ZZS6"/>
<feature type="region of interest" description="Disordered" evidence="1">
    <location>
        <begin position="202"/>
        <end position="293"/>
    </location>
</feature>
<feature type="transmembrane region" description="Helical" evidence="2">
    <location>
        <begin position="619"/>
        <end position="641"/>
    </location>
</feature>
<evidence type="ECO:0000256" key="1">
    <source>
        <dbReference type="SAM" id="MobiDB-lite"/>
    </source>
</evidence>
<feature type="region of interest" description="Disordered" evidence="1">
    <location>
        <begin position="116"/>
        <end position="135"/>
    </location>
</feature>
<organism evidence="3 4">
    <name type="scientific">Sordaria macrospora</name>
    <dbReference type="NCBI Taxonomy" id="5147"/>
    <lineage>
        <taxon>Eukaryota</taxon>
        <taxon>Fungi</taxon>
        <taxon>Dikarya</taxon>
        <taxon>Ascomycota</taxon>
        <taxon>Pezizomycotina</taxon>
        <taxon>Sordariomycetes</taxon>
        <taxon>Sordariomycetidae</taxon>
        <taxon>Sordariales</taxon>
        <taxon>Sordariaceae</taxon>
        <taxon>Sordaria</taxon>
    </lineage>
</organism>
<feature type="transmembrane region" description="Helical" evidence="2">
    <location>
        <begin position="586"/>
        <end position="607"/>
    </location>
</feature>
<feature type="transmembrane region" description="Helical" evidence="2">
    <location>
        <begin position="552"/>
        <end position="574"/>
    </location>
</feature>
<evidence type="ECO:0000313" key="3">
    <source>
        <dbReference type="EMBL" id="KAA8634420.1"/>
    </source>
</evidence>
<keyword evidence="2" id="KW-0472">Membrane</keyword>
<feature type="region of interest" description="Disordered" evidence="1">
    <location>
        <begin position="439"/>
        <end position="496"/>
    </location>
</feature>
<name>A0A8S8ZZS6_SORMA</name>
<feature type="region of interest" description="Disordered" evidence="1">
    <location>
        <begin position="158"/>
        <end position="190"/>
    </location>
</feature>
<feature type="compositionally biased region" description="Polar residues" evidence="1">
    <location>
        <begin position="117"/>
        <end position="135"/>
    </location>
</feature>
<evidence type="ECO:0000256" key="2">
    <source>
        <dbReference type="SAM" id="Phobius"/>
    </source>
</evidence>
<proteinExistence type="predicted"/>
<dbReference type="VEuPathDB" id="FungiDB:SMAC_03105"/>
<feature type="transmembrane region" description="Helical" evidence="2">
    <location>
        <begin position="356"/>
        <end position="375"/>
    </location>
</feature>
<feature type="compositionally biased region" description="Polar residues" evidence="1">
    <location>
        <begin position="161"/>
        <end position="174"/>
    </location>
</feature>
<reference evidence="3 4" key="1">
    <citation type="submission" date="2017-07" db="EMBL/GenBank/DDBJ databases">
        <title>Genome sequence of the Sordaria macrospora wild type strain R19027.</title>
        <authorList>
            <person name="Nowrousian M."/>
            <person name="Teichert I."/>
            <person name="Kueck U."/>
        </authorList>
    </citation>
    <scope>NUCLEOTIDE SEQUENCE [LARGE SCALE GENOMIC DNA]</scope>
    <source>
        <strain evidence="3 4">R19027</strain>
        <tissue evidence="3">Mycelium</tissue>
    </source>
</reference>
<evidence type="ECO:0000313" key="4">
    <source>
        <dbReference type="Proteomes" id="UP000433876"/>
    </source>
</evidence>
<dbReference type="Proteomes" id="UP000433876">
    <property type="component" value="Unassembled WGS sequence"/>
</dbReference>
<accession>A0A8S8ZZS6</accession>
<feature type="transmembrane region" description="Helical" evidence="2">
    <location>
        <begin position="513"/>
        <end position="532"/>
    </location>
</feature>
<feature type="compositionally biased region" description="Acidic residues" evidence="1">
    <location>
        <begin position="270"/>
        <end position="282"/>
    </location>
</feature>
<feature type="transmembrane region" description="Helical" evidence="2">
    <location>
        <begin position="315"/>
        <end position="336"/>
    </location>
</feature>
<gene>
    <name evidence="3" type="ORF">SMACR_03105</name>
</gene>
<keyword evidence="2" id="KW-0812">Transmembrane</keyword>
<sequence>MGNTTHPPKRKDSNNNTGSKHPNAAHSGGAFSFFNPTARYHIIAPSVGSQDQNPTRGEKEKKKKRTASDELSLTGNEAANVLGQQAADDAKQAVAELPVDADVPTLSAEQIGRALETTDSQLSGQSSLRNAANAATVTPERLAGALNTSPSQVGRVVQLGMGNSNDNGSKTSINTTQQKQREQEQKDSGVYYVWRSRDNRKGRHAAIVTKPGILQQGKNDNDNKRRNGGNNKGSSDKEDGNEKEGKDKDGGNYGTGKKGSWRHKRRLQDEEMGEGIDEEDTREEERGEGPRATNTLRMTWHGVLKMFTSFPWWDISYVVALSYFIAAIARMINGFFVYLPLAAPKSEFKGEEAGSAATRLITTTLVVISSILMLLEAVNENRADCFGWALEESLSGNADGPRLRSHEHEGTRCTHHHQVRYVLLRGSNARDQRKAVVVPVSVSVPDDQNLHNEKKDDPDAHSDGDDDGHGSESDDSDGKGHDNNGHHNSQHPSRAWKWWPSPDELKSHYLHEIGFLSCLIQLIGAVIFWTEGFTGLPFAQNNLSTGALNGSYWLPQVVGGVFFIVSAILTMVEVQDKWYVPAPNLLGWHIGLWSLVGSIGLTVTGALGFAENAGPQYEYAIGMATFVSSWAFLIASVILLFEALNKYPLTVSTAPPGREPHIRPDAEQQTGS</sequence>
<feature type="compositionally biased region" description="Basic and acidic residues" evidence="1">
    <location>
        <begin position="234"/>
        <end position="250"/>
    </location>
</feature>
<feature type="compositionally biased region" description="Basic and acidic residues" evidence="1">
    <location>
        <begin position="448"/>
        <end position="485"/>
    </location>
</feature>
<keyword evidence="2" id="KW-1133">Transmembrane helix</keyword>
<dbReference type="EMBL" id="NMPR01000023">
    <property type="protein sequence ID" value="KAA8634420.1"/>
    <property type="molecule type" value="Genomic_DNA"/>
</dbReference>
<feature type="region of interest" description="Disordered" evidence="1">
    <location>
        <begin position="1"/>
        <end position="73"/>
    </location>
</feature>
<protein>
    <submittedName>
        <fullName evidence="3">Uncharacterized protein</fullName>
    </submittedName>
</protein>